<feature type="region of interest" description="Disordered" evidence="1">
    <location>
        <begin position="70"/>
        <end position="91"/>
    </location>
</feature>
<dbReference type="AlphaFoldDB" id="A0A9P6SR75"/>
<proteinExistence type="predicted"/>
<gene>
    <name evidence="2" type="ORF">BGZ65_012268</name>
</gene>
<feature type="compositionally biased region" description="Pro residues" evidence="1">
    <location>
        <begin position="173"/>
        <end position="186"/>
    </location>
</feature>
<sequence>MGTRLNINDANRTFVVVQGGLYQGDRPVDRVDMTISTDRELVDRGAEEPMGEISDSRIAGMYYYGLHQPEHHQHQHRHRRADSEDTSLRSGSIAGGQFYHLREGSHSDPELSCYGPDPDYYHKEPDYVIEQVRGPERPKIQYYKPAGKQQPQQPQQPQQHMPELQPELDVPQEPAPPPPPPPPPPAVDERVQSEQGPGGDPNAVTDPIVAHYNQLHQRQKQEEQRQQRQKRQQQSQQSQPPQRRYTLLRRNSLESLDSDSSGGFRMRAVGSYERNNYGYGPATLRSRPSRYQRAYRYQIPPPKPASPARFYRFPEDREIYEQRK</sequence>
<name>A0A9P6SR75_9FUNG</name>
<dbReference type="EMBL" id="JAAAHW010002207">
    <property type="protein sequence ID" value="KAF9992415.1"/>
    <property type="molecule type" value="Genomic_DNA"/>
</dbReference>
<feature type="non-terminal residue" evidence="2">
    <location>
        <position position="324"/>
    </location>
</feature>
<evidence type="ECO:0000313" key="3">
    <source>
        <dbReference type="Proteomes" id="UP000749646"/>
    </source>
</evidence>
<dbReference type="Proteomes" id="UP000749646">
    <property type="component" value="Unassembled WGS sequence"/>
</dbReference>
<protein>
    <submittedName>
        <fullName evidence="2">Uncharacterized protein</fullName>
    </submittedName>
</protein>
<keyword evidence="3" id="KW-1185">Reference proteome</keyword>
<accession>A0A9P6SR75</accession>
<evidence type="ECO:0000256" key="1">
    <source>
        <dbReference type="SAM" id="MobiDB-lite"/>
    </source>
</evidence>
<organism evidence="2 3">
    <name type="scientific">Modicella reniformis</name>
    <dbReference type="NCBI Taxonomy" id="1440133"/>
    <lineage>
        <taxon>Eukaryota</taxon>
        <taxon>Fungi</taxon>
        <taxon>Fungi incertae sedis</taxon>
        <taxon>Mucoromycota</taxon>
        <taxon>Mortierellomycotina</taxon>
        <taxon>Mortierellomycetes</taxon>
        <taxon>Mortierellales</taxon>
        <taxon>Mortierellaceae</taxon>
        <taxon>Modicella</taxon>
    </lineage>
</organism>
<feature type="region of interest" description="Disordered" evidence="1">
    <location>
        <begin position="167"/>
        <end position="265"/>
    </location>
</feature>
<feature type="compositionally biased region" description="Low complexity" evidence="1">
    <location>
        <begin position="232"/>
        <end position="261"/>
    </location>
</feature>
<comment type="caution">
    <text evidence="2">The sequence shown here is derived from an EMBL/GenBank/DDBJ whole genome shotgun (WGS) entry which is preliminary data.</text>
</comment>
<reference evidence="2" key="1">
    <citation type="journal article" date="2020" name="Fungal Divers.">
        <title>Resolving the Mortierellaceae phylogeny through synthesis of multi-gene phylogenetics and phylogenomics.</title>
        <authorList>
            <person name="Vandepol N."/>
            <person name="Liber J."/>
            <person name="Desiro A."/>
            <person name="Na H."/>
            <person name="Kennedy M."/>
            <person name="Barry K."/>
            <person name="Grigoriev I.V."/>
            <person name="Miller A.N."/>
            <person name="O'Donnell K."/>
            <person name="Stajich J.E."/>
            <person name="Bonito G."/>
        </authorList>
    </citation>
    <scope>NUCLEOTIDE SEQUENCE</scope>
    <source>
        <strain evidence="2">MES-2147</strain>
    </source>
</reference>
<evidence type="ECO:0000313" key="2">
    <source>
        <dbReference type="EMBL" id="KAF9992415.1"/>
    </source>
</evidence>